<dbReference type="AlphaFoldDB" id="A0A7W7SH54"/>
<comment type="caution">
    <text evidence="1">The sequence shown here is derived from an EMBL/GenBank/DDBJ whole genome shotgun (WGS) entry which is preliminary data.</text>
</comment>
<evidence type="ECO:0000313" key="2">
    <source>
        <dbReference type="Proteomes" id="UP000573327"/>
    </source>
</evidence>
<dbReference type="EMBL" id="JACHJR010000001">
    <property type="protein sequence ID" value="MBB4950391.1"/>
    <property type="molecule type" value="Genomic_DNA"/>
</dbReference>
<evidence type="ECO:0000313" key="1">
    <source>
        <dbReference type="EMBL" id="MBB4950391.1"/>
    </source>
</evidence>
<proteinExistence type="predicted"/>
<accession>A0A7W7SH54</accession>
<organism evidence="1 2">
    <name type="scientific">Kitasatospora gansuensis</name>
    <dbReference type="NCBI Taxonomy" id="258050"/>
    <lineage>
        <taxon>Bacteria</taxon>
        <taxon>Bacillati</taxon>
        <taxon>Actinomycetota</taxon>
        <taxon>Actinomycetes</taxon>
        <taxon>Kitasatosporales</taxon>
        <taxon>Streptomycetaceae</taxon>
        <taxon>Kitasatospora</taxon>
    </lineage>
</organism>
<keyword evidence="2" id="KW-1185">Reference proteome</keyword>
<sequence>MSETAGTRRPSRRLFLGGAVATLAAASLGGPLLGRGQAGGHFDSPAVLADGQANITDVYAFTSPDDHDQVTIVVDVQPGQLPGAGPLNYPFATRARYEVHLDGRGTGQPDTTYRWTFRNEDKRLFGTGPIAVGPVRSLKDNSLLFKQRYTLERIRGGRTETLISDGTAAPTHTGLALMPDYGALRGEATRSLPGGGRTLAGQIAEPFVADTRVFGLFTVGTVGPVPGALPAAGPLSALNVGALVLQLPKRELALNGDPVRNPVVGIWATVSREGADLARDLRTQEATYRQIGRLGNPHIAFALWGTFAGLSRPGGPEDRFNARPAELDAQDQEFLAAALDPAPPRRIEAAQGFAAPAGPRTDIRALFLGGIGKDNGSRFGLDLNTQTMNADADPAAVRWADQLRLNLTTPVSADPHPYGVLDGDLQGYPNGRRLNDEIDVPLLRMLEGEPSDRSAAHLLPPSSFNWQPKPASNTFPYVNLPHAGP</sequence>
<dbReference type="Pfam" id="PF14224">
    <property type="entry name" value="DUF4331"/>
    <property type="match status" value="1"/>
</dbReference>
<dbReference type="InterPro" id="IPR025566">
    <property type="entry name" value="DUF4331"/>
</dbReference>
<dbReference type="PROSITE" id="PS51318">
    <property type="entry name" value="TAT"/>
    <property type="match status" value="1"/>
</dbReference>
<name>A0A7W7SH54_9ACTN</name>
<dbReference type="InterPro" id="IPR006311">
    <property type="entry name" value="TAT_signal"/>
</dbReference>
<evidence type="ECO:0008006" key="3">
    <source>
        <dbReference type="Google" id="ProtNLM"/>
    </source>
</evidence>
<reference evidence="1 2" key="1">
    <citation type="submission" date="2020-08" db="EMBL/GenBank/DDBJ databases">
        <title>Sequencing the genomes of 1000 actinobacteria strains.</title>
        <authorList>
            <person name="Klenk H.-P."/>
        </authorList>
    </citation>
    <scope>NUCLEOTIDE SEQUENCE [LARGE SCALE GENOMIC DNA]</scope>
    <source>
        <strain evidence="1 2">DSM 44786</strain>
    </source>
</reference>
<dbReference type="RefSeq" id="WP_184921529.1">
    <property type="nucleotide sequence ID" value="NZ_JACHJR010000001.1"/>
</dbReference>
<dbReference type="Proteomes" id="UP000573327">
    <property type="component" value="Unassembled WGS sequence"/>
</dbReference>
<protein>
    <recommendedName>
        <fullName evidence="3">DUF4331 domain-containing protein</fullName>
    </recommendedName>
</protein>
<gene>
    <name evidence="1" type="ORF">F4556_005926</name>
</gene>